<comment type="similarity">
    <text evidence="3 8">Belongs to the acetolactate synthase small subunit family.</text>
</comment>
<dbReference type="UniPathway" id="UPA00049">
    <property type="reaction ID" value="UER00059"/>
</dbReference>
<dbReference type="InterPro" id="IPR002912">
    <property type="entry name" value="ACT_dom"/>
</dbReference>
<comment type="pathway">
    <text evidence="2 8">Amino-acid biosynthesis; L-valine biosynthesis; L-valine from pyruvate: step 1/4.</text>
</comment>
<reference evidence="10" key="1">
    <citation type="journal article" date="2015" name="PeerJ">
        <title>First genomic representation of candidate bacterial phylum KSB3 points to enhanced environmental sensing as a trigger of wastewater bulking.</title>
        <authorList>
            <person name="Sekiguchi Y."/>
            <person name="Ohashi A."/>
            <person name="Parks D.H."/>
            <person name="Yamauchi T."/>
            <person name="Tyson G.W."/>
            <person name="Hugenholtz P."/>
        </authorList>
    </citation>
    <scope>NUCLEOTIDE SEQUENCE [LARGE SCALE GENOMIC DNA]</scope>
</reference>
<keyword evidence="5 8" id="KW-0028">Amino-acid biosynthesis</keyword>
<dbReference type="InterPro" id="IPR045865">
    <property type="entry name" value="ACT-like_dom_sf"/>
</dbReference>
<dbReference type="NCBIfam" id="TIGR00119">
    <property type="entry name" value="acolac_sm"/>
    <property type="match status" value="1"/>
</dbReference>
<dbReference type="InterPro" id="IPR039557">
    <property type="entry name" value="AHAS_ACT"/>
</dbReference>
<dbReference type="InterPro" id="IPR054480">
    <property type="entry name" value="AHAS_small-like_ACT"/>
</dbReference>
<dbReference type="PANTHER" id="PTHR30239">
    <property type="entry name" value="ACETOLACTATE SYNTHASE SMALL SUBUNIT"/>
    <property type="match status" value="1"/>
</dbReference>
<organism evidence="10">
    <name type="scientific">Candidatus Moduliflexus flocculans</name>
    <dbReference type="NCBI Taxonomy" id="1499966"/>
    <lineage>
        <taxon>Bacteria</taxon>
        <taxon>Candidatus Moduliflexota</taxon>
        <taxon>Candidatus Moduliflexia</taxon>
        <taxon>Candidatus Moduliflexales</taxon>
        <taxon>Candidatus Moduliflexaceae</taxon>
    </lineage>
</organism>
<dbReference type="Pfam" id="PF10369">
    <property type="entry name" value="ALS_ss_C"/>
    <property type="match status" value="1"/>
</dbReference>
<evidence type="ECO:0000256" key="2">
    <source>
        <dbReference type="ARBA" id="ARBA00005025"/>
    </source>
</evidence>
<dbReference type="GO" id="GO:1990610">
    <property type="term" value="F:acetolactate synthase regulator activity"/>
    <property type="evidence" value="ECO:0007669"/>
    <property type="project" value="UniProtKB-UniRule"/>
</dbReference>
<proteinExistence type="inferred from homology"/>
<evidence type="ECO:0000313" key="11">
    <source>
        <dbReference type="Proteomes" id="UP000030700"/>
    </source>
</evidence>
<protein>
    <recommendedName>
        <fullName evidence="8">Acetolactate synthase small subunit</fullName>
        <shortName evidence="8">AHAS</shortName>
        <shortName evidence="8">ALS</shortName>
        <ecNumber evidence="8">2.2.1.6</ecNumber>
    </recommendedName>
    <alternativeName>
        <fullName evidence="8">Acetohydroxy-acid synthase small subunit</fullName>
    </alternativeName>
</protein>
<evidence type="ECO:0000256" key="6">
    <source>
        <dbReference type="ARBA" id="ARBA00023304"/>
    </source>
</evidence>
<keyword evidence="6 8" id="KW-0100">Branched-chain amino acid biosynthesis</keyword>
<dbReference type="EC" id="2.2.1.6" evidence="8"/>
<name>A0A081BS11_9BACT</name>
<comment type="pathway">
    <text evidence="1 8">Amino-acid biosynthesis; L-isoleucine biosynthesis; L-isoleucine from 2-oxobutanoate: step 1/4.</text>
</comment>
<evidence type="ECO:0000259" key="9">
    <source>
        <dbReference type="PROSITE" id="PS51671"/>
    </source>
</evidence>
<dbReference type="AlphaFoldDB" id="A0A081BS11"/>
<comment type="catalytic activity">
    <reaction evidence="7 8">
        <text>2 pyruvate + H(+) = (2S)-2-acetolactate + CO2</text>
        <dbReference type="Rhea" id="RHEA:25249"/>
        <dbReference type="ChEBI" id="CHEBI:15361"/>
        <dbReference type="ChEBI" id="CHEBI:15378"/>
        <dbReference type="ChEBI" id="CHEBI:16526"/>
        <dbReference type="ChEBI" id="CHEBI:58476"/>
        <dbReference type="EC" id="2.2.1.6"/>
    </reaction>
</comment>
<dbReference type="SUPFAM" id="SSF55021">
    <property type="entry name" value="ACT-like"/>
    <property type="match status" value="2"/>
</dbReference>
<dbReference type="NCBIfam" id="NF008864">
    <property type="entry name" value="PRK11895.1"/>
    <property type="match status" value="1"/>
</dbReference>
<dbReference type="PROSITE" id="PS51671">
    <property type="entry name" value="ACT"/>
    <property type="match status" value="1"/>
</dbReference>
<comment type="subunit">
    <text evidence="4 8">Dimer of large and small chains.</text>
</comment>
<dbReference type="InterPro" id="IPR019455">
    <property type="entry name" value="Acetolactate_synth_ssu_C"/>
</dbReference>
<dbReference type="InterPro" id="IPR004789">
    <property type="entry name" value="Acetalactate_synth_ssu"/>
</dbReference>
<feature type="domain" description="ACT" evidence="9">
    <location>
        <begin position="16"/>
        <end position="90"/>
    </location>
</feature>
<keyword evidence="8" id="KW-0808">Transferase</keyword>
<dbReference type="HOGENOM" id="CLU_055003_1_3_0"/>
<evidence type="ECO:0000313" key="10">
    <source>
        <dbReference type="EMBL" id="GAK54192.1"/>
    </source>
</evidence>
<dbReference type="CDD" id="cd04878">
    <property type="entry name" value="ACT_AHAS"/>
    <property type="match status" value="1"/>
</dbReference>
<dbReference type="Gene3D" id="3.30.70.260">
    <property type="match status" value="1"/>
</dbReference>
<dbReference type="GO" id="GO:0009097">
    <property type="term" value="P:isoleucine biosynthetic process"/>
    <property type="evidence" value="ECO:0007669"/>
    <property type="project" value="UniProtKB-UniRule"/>
</dbReference>
<evidence type="ECO:0000256" key="1">
    <source>
        <dbReference type="ARBA" id="ARBA00004974"/>
    </source>
</evidence>
<dbReference type="EMBL" id="DF820460">
    <property type="protein sequence ID" value="GAK54192.1"/>
    <property type="molecule type" value="Genomic_DNA"/>
</dbReference>
<dbReference type="Gene3D" id="3.30.70.1150">
    <property type="entry name" value="ACT-like. Chain A, domain 2"/>
    <property type="match status" value="1"/>
</dbReference>
<evidence type="ECO:0000256" key="7">
    <source>
        <dbReference type="ARBA" id="ARBA00048670"/>
    </source>
</evidence>
<gene>
    <name evidence="10" type="ORF">U14_05471</name>
</gene>
<dbReference type="GO" id="GO:0009099">
    <property type="term" value="P:L-valine biosynthetic process"/>
    <property type="evidence" value="ECO:0007669"/>
    <property type="project" value="UniProtKB-UniRule"/>
</dbReference>
<dbReference type="GO" id="GO:0005829">
    <property type="term" value="C:cytosol"/>
    <property type="evidence" value="ECO:0007669"/>
    <property type="project" value="TreeGrafter"/>
</dbReference>
<evidence type="ECO:0000256" key="5">
    <source>
        <dbReference type="ARBA" id="ARBA00022605"/>
    </source>
</evidence>
<evidence type="ECO:0000256" key="8">
    <source>
        <dbReference type="RuleBase" id="RU368092"/>
    </source>
</evidence>
<dbReference type="InterPro" id="IPR027271">
    <property type="entry name" value="Acetolactate_synth/TF_NikR_C"/>
</dbReference>
<dbReference type="UniPathway" id="UPA00047">
    <property type="reaction ID" value="UER00055"/>
</dbReference>
<dbReference type="GO" id="GO:0003984">
    <property type="term" value="F:acetolactate synthase activity"/>
    <property type="evidence" value="ECO:0007669"/>
    <property type="project" value="UniProtKB-UniRule"/>
</dbReference>
<dbReference type="PANTHER" id="PTHR30239:SF0">
    <property type="entry name" value="ACETOLACTATE SYNTHASE SMALL SUBUNIT 1, CHLOROPLASTIC"/>
    <property type="match status" value="1"/>
</dbReference>
<dbReference type="Proteomes" id="UP000030700">
    <property type="component" value="Unassembled WGS sequence"/>
</dbReference>
<evidence type="ECO:0000256" key="4">
    <source>
        <dbReference type="ARBA" id="ARBA00011744"/>
    </source>
</evidence>
<comment type="function">
    <text evidence="8">Catalyzes the conversion of 2 pyruvate molecules into acetolactate in the first common step of the biosynthetic pathway of the branched-amino acids such as leucine, isoleucine, and valine.</text>
</comment>
<evidence type="ECO:0000256" key="3">
    <source>
        <dbReference type="ARBA" id="ARBA00006341"/>
    </source>
</evidence>
<dbReference type="Pfam" id="PF22629">
    <property type="entry name" value="ACT_AHAS_ss"/>
    <property type="match status" value="1"/>
</dbReference>
<dbReference type="FunFam" id="3.30.70.260:FF:000001">
    <property type="entry name" value="Acetolactate synthase, small subunit"/>
    <property type="match status" value="1"/>
</dbReference>
<dbReference type="STRING" id="1499966.U14_05471"/>
<accession>A0A081BS11</accession>
<sequence>MNQEPIVHEPEVRQYTLSMLVRNHAGVLSHVAGLFTRRGYNIESISAGITENPDITRITIVVTGDHRILEQVVKQCQKLVDVIKVKALKHNESVARELAIIAVKANQETRSKIIEIADVFSAKIVDMAEDAIMLEVTGNSRQINSIINLLSPFGIEEMGRTGVVALQFRSKIAPIY</sequence>
<keyword evidence="11" id="KW-1185">Reference proteome</keyword>